<dbReference type="Pfam" id="PF05016">
    <property type="entry name" value="ParE_toxin"/>
    <property type="match status" value="1"/>
</dbReference>
<name>A0A5B8KZ97_9HYPH</name>
<evidence type="ECO:0000313" key="4">
    <source>
        <dbReference type="Proteomes" id="UP000321389"/>
    </source>
</evidence>
<dbReference type="OrthoDB" id="8369899at2"/>
<dbReference type="InterPro" id="IPR051803">
    <property type="entry name" value="TA_system_RelE-like_toxin"/>
</dbReference>
<accession>A0A5B8KZ97</accession>
<dbReference type="InterPro" id="IPR007712">
    <property type="entry name" value="RelE/ParE_toxin"/>
</dbReference>
<dbReference type="RefSeq" id="WP_146299630.1">
    <property type="nucleotide sequence ID" value="NZ_CP042301.2"/>
</dbReference>
<dbReference type="Proteomes" id="UP000321389">
    <property type="component" value="Chromosome"/>
</dbReference>
<evidence type="ECO:0000256" key="2">
    <source>
        <dbReference type="ARBA" id="ARBA00022649"/>
    </source>
</evidence>
<comment type="similarity">
    <text evidence="1">Belongs to the RelE toxin family.</text>
</comment>
<dbReference type="AlphaFoldDB" id="A0A5B8KZ97"/>
<dbReference type="PANTHER" id="PTHR33755">
    <property type="entry name" value="TOXIN PARE1-RELATED"/>
    <property type="match status" value="1"/>
</dbReference>
<gene>
    <name evidence="3" type="ORF">FQ775_11665</name>
</gene>
<dbReference type="InterPro" id="IPR035093">
    <property type="entry name" value="RelE/ParE_toxin_dom_sf"/>
</dbReference>
<keyword evidence="2" id="KW-1277">Toxin-antitoxin system</keyword>
<organism evidence="3 4">
    <name type="scientific">Nitratireductor mangrovi</name>
    <dbReference type="NCBI Taxonomy" id="2599600"/>
    <lineage>
        <taxon>Bacteria</taxon>
        <taxon>Pseudomonadati</taxon>
        <taxon>Pseudomonadota</taxon>
        <taxon>Alphaproteobacteria</taxon>
        <taxon>Hyphomicrobiales</taxon>
        <taxon>Phyllobacteriaceae</taxon>
        <taxon>Nitratireductor</taxon>
    </lineage>
</organism>
<evidence type="ECO:0000256" key="1">
    <source>
        <dbReference type="ARBA" id="ARBA00006226"/>
    </source>
</evidence>
<protein>
    <submittedName>
        <fullName evidence="3">Type II toxin-antitoxin system RelE/ParE family toxin</fullName>
    </submittedName>
</protein>
<dbReference type="KEGG" id="niy:FQ775_11665"/>
<dbReference type="PANTHER" id="PTHR33755:SF6">
    <property type="entry name" value="PLASMID STABILIZATION SYSTEM PROTEIN"/>
    <property type="match status" value="1"/>
</dbReference>
<sequence length="97" mass="10855">MGDVRIVRTPKAEEDLIDIWCSIALDSPRAADRMLDRLALRIGRLAEFPDLGASRPDIATGARLLVEGNYLILYRHVDEGIEIVRVVHGARDLTTLF</sequence>
<keyword evidence="4" id="KW-1185">Reference proteome</keyword>
<dbReference type="Gene3D" id="3.30.2310.20">
    <property type="entry name" value="RelE-like"/>
    <property type="match status" value="1"/>
</dbReference>
<dbReference type="EMBL" id="CP042301">
    <property type="protein sequence ID" value="QDZ00985.1"/>
    <property type="molecule type" value="Genomic_DNA"/>
</dbReference>
<evidence type="ECO:0000313" key="3">
    <source>
        <dbReference type="EMBL" id="QDZ00985.1"/>
    </source>
</evidence>
<proteinExistence type="inferred from homology"/>
<reference evidence="3" key="1">
    <citation type="submission" date="2020-04" db="EMBL/GenBank/DDBJ databases">
        <title>Nitratireductor sp. nov. isolated from mangrove soil.</title>
        <authorList>
            <person name="Ye Y."/>
        </authorList>
    </citation>
    <scope>NUCLEOTIDE SEQUENCE</scope>
    <source>
        <strain evidence="3">SY7</strain>
    </source>
</reference>